<name>A0A8J6JJM9_9FIRM</name>
<keyword evidence="2" id="KW-1185">Reference proteome</keyword>
<reference evidence="1" key="1">
    <citation type="submission" date="2020-08" db="EMBL/GenBank/DDBJ databases">
        <title>Genome public.</title>
        <authorList>
            <person name="Liu C."/>
            <person name="Sun Q."/>
        </authorList>
    </citation>
    <scope>NUCLEOTIDE SEQUENCE</scope>
    <source>
        <strain evidence="1">NSJ-52</strain>
    </source>
</reference>
<dbReference type="Pfam" id="PF14025">
    <property type="entry name" value="DUF4241"/>
    <property type="match status" value="1"/>
</dbReference>
<dbReference type="AlphaFoldDB" id="A0A8J6JJM9"/>
<dbReference type="InterPro" id="IPR025335">
    <property type="entry name" value="DUF4241"/>
</dbReference>
<protein>
    <submittedName>
        <fullName evidence="1">DUF4241 domain-containing protein</fullName>
    </submittedName>
</protein>
<dbReference type="EMBL" id="JACOPQ010000002">
    <property type="protein sequence ID" value="MBC5736030.1"/>
    <property type="molecule type" value="Genomic_DNA"/>
</dbReference>
<evidence type="ECO:0000313" key="2">
    <source>
        <dbReference type="Proteomes" id="UP000607645"/>
    </source>
</evidence>
<proteinExistence type="predicted"/>
<sequence>MPTKEWLAEYEKKRAFTRCPNDLNAYFTLDMLAGKRLDRLSLGPVSLPTGRVLVRDPLVYLDDEEEPYFQTVPAGEYEAVACVVVPADGDCARYAAVRVCFTDAPAVRFEEALLGSEDLSAFEDGEYFGFNVDAGLACICDEAARDAFCVFAALWSDAHPEENLYDDYFAALFAENYRKHPRYQREGGDWLNWEVPGARLHMPIFQSGFGDGTYPVYFGYDGAGNLCQLAVQFIDIEMAYGEERA</sequence>
<dbReference type="Proteomes" id="UP000607645">
    <property type="component" value="Unassembled WGS sequence"/>
</dbReference>
<evidence type="ECO:0000313" key="1">
    <source>
        <dbReference type="EMBL" id="MBC5736030.1"/>
    </source>
</evidence>
<comment type="caution">
    <text evidence="1">The sequence shown here is derived from an EMBL/GenBank/DDBJ whole genome shotgun (WGS) entry which is preliminary data.</text>
</comment>
<gene>
    <name evidence="1" type="ORF">H8S62_03250</name>
</gene>
<accession>A0A8J6JJM9</accession>
<organism evidence="1 2">
    <name type="scientific">Lawsonibacter faecis</name>
    <dbReference type="NCBI Taxonomy" id="2763052"/>
    <lineage>
        <taxon>Bacteria</taxon>
        <taxon>Bacillati</taxon>
        <taxon>Bacillota</taxon>
        <taxon>Clostridia</taxon>
        <taxon>Eubacteriales</taxon>
        <taxon>Oscillospiraceae</taxon>
        <taxon>Lawsonibacter</taxon>
    </lineage>
</organism>
<dbReference type="RefSeq" id="WP_155149403.1">
    <property type="nucleotide sequence ID" value="NZ_JACOPQ010000002.1"/>
</dbReference>